<proteinExistence type="predicted"/>
<evidence type="ECO:0000313" key="1">
    <source>
        <dbReference type="EMBL" id="MBO0447951.1"/>
    </source>
</evidence>
<sequence>MTKINMKQVTVDVLKSVPEIKKIATDYPSNWITFPTAIYRTVSKPYQVDALGQELQTQWTVTIEIYGTASLTNIAGSVLDTFGGIGFFGTTKDANTADLKRVIVEVSAVVDNVTKYVYQK</sequence>
<reference evidence="1 2" key="1">
    <citation type="submission" date="2021-03" db="EMBL/GenBank/DDBJ databases">
        <title>Enterococcal diversity collection.</title>
        <authorList>
            <person name="Gilmore M.S."/>
            <person name="Schwartzman J."/>
            <person name="Van Tyne D."/>
            <person name="Martin M."/>
            <person name="Earl A.M."/>
            <person name="Manson A.L."/>
            <person name="Straub T."/>
            <person name="Salamzade R."/>
            <person name="Saavedra J."/>
            <person name="Lebreton F."/>
            <person name="Prichula J."/>
            <person name="Schaufler K."/>
            <person name="Gaca A."/>
            <person name="Sgardioli B."/>
            <person name="Wagenaar J."/>
            <person name="Strong T."/>
        </authorList>
    </citation>
    <scope>NUCLEOTIDE SEQUENCE [LARGE SCALE GENOMIC DNA]</scope>
    <source>
        <strain evidence="1 2">MJM12</strain>
    </source>
</reference>
<keyword evidence="2" id="KW-1185">Reference proteome</keyword>
<evidence type="ECO:0000313" key="2">
    <source>
        <dbReference type="Proteomes" id="UP000664256"/>
    </source>
</evidence>
<organism evidence="1 2">
    <name type="scientific">Candidatus Enterococcus myersii</name>
    <dbReference type="NCBI Taxonomy" id="2815322"/>
    <lineage>
        <taxon>Bacteria</taxon>
        <taxon>Bacillati</taxon>
        <taxon>Bacillota</taxon>
        <taxon>Bacilli</taxon>
        <taxon>Lactobacillales</taxon>
        <taxon>Enterococcaceae</taxon>
        <taxon>Enterococcus</taxon>
    </lineage>
</organism>
<evidence type="ECO:0008006" key="3">
    <source>
        <dbReference type="Google" id="ProtNLM"/>
    </source>
</evidence>
<dbReference type="EMBL" id="JAFLVT010000001">
    <property type="protein sequence ID" value="MBO0447951.1"/>
    <property type="molecule type" value="Genomic_DNA"/>
</dbReference>
<gene>
    <name evidence="1" type="ORF">JZO76_00210</name>
</gene>
<dbReference type="RefSeq" id="WP_206902163.1">
    <property type="nucleotide sequence ID" value="NZ_JAFLVT010000001.1"/>
</dbReference>
<comment type="caution">
    <text evidence="1">The sequence shown here is derived from an EMBL/GenBank/DDBJ whole genome shotgun (WGS) entry which is preliminary data.</text>
</comment>
<accession>A0ABS3H3B5</accession>
<dbReference type="Proteomes" id="UP000664256">
    <property type="component" value="Unassembled WGS sequence"/>
</dbReference>
<name>A0ABS3H3B5_9ENTE</name>
<protein>
    <recommendedName>
        <fullName evidence="3">Prophage protein</fullName>
    </recommendedName>
</protein>